<keyword evidence="2" id="KW-1185">Reference proteome</keyword>
<organism evidence="1 2">
    <name type="scientific">Gloeophyllum trabeum (strain ATCC 11539 / FP-39264 / Madison 617)</name>
    <name type="common">Brown rot fungus</name>
    <dbReference type="NCBI Taxonomy" id="670483"/>
    <lineage>
        <taxon>Eukaryota</taxon>
        <taxon>Fungi</taxon>
        <taxon>Dikarya</taxon>
        <taxon>Basidiomycota</taxon>
        <taxon>Agaricomycotina</taxon>
        <taxon>Agaricomycetes</taxon>
        <taxon>Gloeophyllales</taxon>
        <taxon>Gloeophyllaceae</taxon>
        <taxon>Gloeophyllum</taxon>
    </lineage>
</organism>
<dbReference type="RefSeq" id="XP_007869506.1">
    <property type="nucleotide sequence ID" value="XM_007871315.1"/>
</dbReference>
<protein>
    <submittedName>
        <fullName evidence="1">Uncharacterized protein</fullName>
    </submittedName>
</protein>
<reference evidence="1" key="1">
    <citation type="journal article" date="2012" name="Science">
        <title>The Paleozoic origin of enzymatic lignin decomposition reconstructed from 31 fungal genomes.</title>
        <authorList>
            <person name="Floudas D."/>
            <person name="Binder M."/>
            <person name="Riley R."/>
            <person name="Barry K."/>
            <person name="Blanchette R.A."/>
            <person name="Henrissat B."/>
            <person name="Martinez A.T."/>
            <person name="Otillar R."/>
            <person name="Spatafora J.W."/>
            <person name="Yadav J.S."/>
            <person name="Aerts A."/>
            <person name="Benoit I."/>
            <person name="Boyd A."/>
            <person name="Carlson A."/>
            <person name="Copeland A."/>
            <person name="Coutinho P.M."/>
            <person name="de Vries R.P."/>
            <person name="Ferreira P."/>
            <person name="Findley K."/>
            <person name="Foster B."/>
            <person name="Gaskell J."/>
            <person name="Glotzer D."/>
            <person name="Gorecki P."/>
            <person name="Heitman J."/>
            <person name="Hesse C."/>
            <person name="Hori C."/>
            <person name="Igarashi K."/>
            <person name="Jurgens J.A."/>
            <person name="Kallen N."/>
            <person name="Kersten P."/>
            <person name="Kohler A."/>
            <person name="Kuees U."/>
            <person name="Kumar T.K.A."/>
            <person name="Kuo A."/>
            <person name="LaButti K."/>
            <person name="Larrondo L.F."/>
            <person name="Lindquist E."/>
            <person name="Ling A."/>
            <person name="Lombard V."/>
            <person name="Lucas S."/>
            <person name="Lundell T."/>
            <person name="Martin R."/>
            <person name="McLaughlin D.J."/>
            <person name="Morgenstern I."/>
            <person name="Morin E."/>
            <person name="Murat C."/>
            <person name="Nagy L.G."/>
            <person name="Nolan M."/>
            <person name="Ohm R.A."/>
            <person name="Patyshakuliyeva A."/>
            <person name="Rokas A."/>
            <person name="Ruiz-Duenas F.J."/>
            <person name="Sabat G."/>
            <person name="Salamov A."/>
            <person name="Samejima M."/>
            <person name="Schmutz J."/>
            <person name="Slot J.C."/>
            <person name="St John F."/>
            <person name="Stenlid J."/>
            <person name="Sun H."/>
            <person name="Sun S."/>
            <person name="Syed K."/>
            <person name="Tsang A."/>
            <person name="Wiebenga A."/>
            <person name="Young D."/>
            <person name="Pisabarro A."/>
            <person name="Eastwood D.C."/>
            <person name="Martin F."/>
            <person name="Cullen D."/>
            <person name="Grigoriev I.V."/>
            <person name="Hibbett D.S."/>
        </authorList>
    </citation>
    <scope>NUCLEOTIDE SEQUENCE [LARGE SCALE GENOMIC DNA]</scope>
    <source>
        <strain evidence="1">ATCC 11539</strain>
    </source>
</reference>
<sequence length="80" mass="8911">MLTVPDHLKWYTDVAYRSIRGGPELSIARKQLDGISSQTPHISSGKRATSLIHPMNDKFTDSIPVALTGERITGTRGWYL</sequence>
<dbReference type="HOGENOM" id="CLU_2589994_0_0_1"/>
<evidence type="ECO:0000313" key="1">
    <source>
        <dbReference type="EMBL" id="EPQ52354.1"/>
    </source>
</evidence>
<proteinExistence type="predicted"/>
<dbReference type="Proteomes" id="UP000030669">
    <property type="component" value="Unassembled WGS sequence"/>
</dbReference>
<name>S7RIB9_GLOTA</name>
<evidence type="ECO:0000313" key="2">
    <source>
        <dbReference type="Proteomes" id="UP000030669"/>
    </source>
</evidence>
<dbReference type="AlphaFoldDB" id="S7RIB9"/>
<dbReference type="GeneID" id="19298423"/>
<accession>S7RIB9</accession>
<gene>
    <name evidence="1" type="ORF">GLOTRDRAFT_101286</name>
</gene>
<dbReference type="EMBL" id="KB469308">
    <property type="protein sequence ID" value="EPQ52354.1"/>
    <property type="molecule type" value="Genomic_DNA"/>
</dbReference>
<dbReference type="KEGG" id="gtr:GLOTRDRAFT_101286"/>